<dbReference type="InterPro" id="IPR051601">
    <property type="entry name" value="Serine_prot/Carboxylest_S33"/>
</dbReference>
<feature type="domain" description="AB hydrolase-1" evidence="4">
    <location>
        <begin position="84"/>
        <end position="251"/>
    </location>
</feature>
<feature type="signal peptide" evidence="3">
    <location>
        <begin position="1"/>
        <end position="20"/>
    </location>
</feature>
<dbReference type="InterPro" id="IPR013595">
    <property type="entry name" value="Pept_S33_TAP-like_C"/>
</dbReference>
<dbReference type="InterPro" id="IPR029058">
    <property type="entry name" value="AB_hydrolase_fold"/>
</dbReference>
<dbReference type="InterPro" id="IPR000073">
    <property type="entry name" value="AB_hydrolase_1"/>
</dbReference>
<evidence type="ECO:0000259" key="4">
    <source>
        <dbReference type="Pfam" id="PF00561"/>
    </source>
</evidence>
<dbReference type="EMBL" id="CP137311">
    <property type="protein sequence ID" value="WQF85767.1"/>
    <property type="molecule type" value="Genomic_DNA"/>
</dbReference>
<name>A0AAX4IRB0_9PEZI</name>
<dbReference type="KEGG" id="cdet:87947281"/>
<evidence type="ECO:0000259" key="5">
    <source>
        <dbReference type="Pfam" id="PF08386"/>
    </source>
</evidence>
<dbReference type="Gene3D" id="3.40.50.1820">
    <property type="entry name" value="alpha/beta hydrolase"/>
    <property type="match status" value="1"/>
</dbReference>
<sequence>MMSWKRVVTLALLGTRAAKAQKCTFDSITPSRDLVWCACEGQFFCAKLDVPLDYQKPDLGRAAIALVKLPAASESPDGEYRGMILINPGGPGASGVELALYNGSTIQSVAGSNYDVVGFDPRGVGLTEPRPNCSAGILLPRDGDLSQRDAPRFVDRYYQEFIDFGKELGERCQAQAGADTEAGPHMTSAVTARDMVSVVDAFAATPDGERAALNSSLLNYYGISYGTFLGQTFASMFPDRVGHLAIDGQVSPEGFQSNFTSNSVNHIDGVFGAFFVYCHAAGPACTYYSGSTAMDIFERWNASFVRLQARRAEDEGWSNATEIASALETLKYVILDAAVGPVGGFVRAADAFVDLEKALASGSLSTWTENTNLVFNFRGIEGYSSGNPEQSLGVMCSDQSNVLYGKSLEDIQPLILDLQDQSIVGDIWTTAMLGCLGWPIKSDDVFRGPYGGNTSHPLLFISNTFDPTTPIDNAIASIPNYANARSLTVDNMGVSRRISQTRCLRADFFKHSVAASGANFCAYGAIRSYFQDTMCGKEHYCPVETGPFGVLLNGTIQQNLETAGLSNLRSLY</sequence>
<keyword evidence="3" id="KW-0732">Signal</keyword>
<dbReference type="AlphaFoldDB" id="A0AAX4IRB0"/>
<evidence type="ECO:0000256" key="1">
    <source>
        <dbReference type="ARBA" id="ARBA00010088"/>
    </source>
</evidence>
<evidence type="ECO:0000313" key="7">
    <source>
        <dbReference type="Proteomes" id="UP001322277"/>
    </source>
</evidence>
<dbReference type="Pfam" id="PF08386">
    <property type="entry name" value="Abhydrolase_4"/>
    <property type="match status" value="1"/>
</dbReference>
<dbReference type="GeneID" id="87947281"/>
<dbReference type="Proteomes" id="UP001322277">
    <property type="component" value="Chromosome 7"/>
</dbReference>
<protein>
    <submittedName>
        <fullName evidence="6">Alpha/beta hydrolase-1, peptidase S33 tripeptidyl aminopeptidase-like protein</fullName>
    </submittedName>
</protein>
<proteinExistence type="inferred from homology"/>
<dbReference type="Pfam" id="PF00561">
    <property type="entry name" value="Abhydrolase_1"/>
    <property type="match status" value="1"/>
</dbReference>
<dbReference type="SUPFAM" id="SSF53474">
    <property type="entry name" value="alpha/beta-Hydrolases"/>
    <property type="match status" value="1"/>
</dbReference>
<gene>
    <name evidence="6" type="ORF">CDEST_10781</name>
</gene>
<dbReference type="GO" id="GO:0016787">
    <property type="term" value="F:hydrolase activity"/>
    <property type="evidence" value="ECO:0007669"/>
    <property type="project" value="UniProtKB-KW"/>
</dbReference>
<evidence type="ECO:0000256" key="3">
    <source>
        <dbReference type="SAM" id="SignalP"/>
    </source>
</evidence>
<dbReference type="PANTHER" id="PTHR43248">
    <property type="entry name" value="2-SUCCINYL-6-HYDROXY-2,4-CYCLOHEXADIENE-1-CARBOXYLATE SYNTHASE"/>
    <property type="match status" value="1"/>
</dbReference>
<keyword evidence="2" id="KW-0378">Hydrolase</keyword>
<dbReference type="PANTHER" id="PTHR43248:SF25">
    <property type="entry name" value="AB HYDROLASE-1 DOMAIN-CONTAINING PROTEIN-RELATED"/>
    <property type="match status" value="1"/>
</dbReference>
<evidence type="ECO:0000256" key="2">
    <source>
        <dbReference type="ARBA" id="ARBA00022801"/>
    </source>
</evidence>
<feature type="chain" id="PRO_5043511735" evidence="3">
    <location>
        <begin position="21"/>
        <end position="572"/>
    </location>
</feature>
<dbReference type="RefSeq" id="XP_062782988.1">
    <property type="nucleotide sequence ID" value="XM_062926937.1"/>
</dbReference>
<reference evidence="7" key="1">
    <citation type="journal article" date="2023" name="bioRxiv">
        <title>Complete genome of the Medicago anthracnose fungus, Colletotrichum destructivum, reveals a mini-chromosome-like region within a core chromosome.</title>
        <authorList>
            <person name="Lapalu N."/>
            <person name="Simon A."/>
            <person name="Lu A."/>
            <person name="Plaumann P.-L."/>
            <person name="Amselem J."/>
            <person name="Pigne S."/>
            <person name="Auger A."/>
            <person name="Koch C."/>
            <person name="Dallery J.-F."/>
            <person name="O'Connell R.J."/>
        </authorList>
    </citation>
    <scope>NUCLEOTIDE SEQUENCE [LARGE SCALE GENOMIC DNA]</scope>
    <source>
        <strain evidence="7">CBS 520.97</strain>
    </source>
</reference>
<keyword evidence="7" id="KW-1185">Reference proteome</keyword>
<feature type="domain" description="Peptidase S33 tripeptidyl aminopeptidase-like C-terminal" evidence="5">
    <location>
        <begin position="424"/>
        <end position="505"/>
    </location>
</feature>
<organism evidence="6 7">
    <name type="scientific">Colletotrichum destructivum</name>
    <dbReference type="NCBI Taxonomy" id="34406"/>
    <lineage>
        <taxon>Eukaryota</taxon>
        <taxon>Fungi</taxon>
        <taxon>Dikarya</taxon>
        <taxon>Ascomycota</taxon>
        <taxon>Pezizomycotina</taxon>
        <taxon>Sordariomycetes</taxon>
        <taxon>Hypocreomycetidae</taxon>
        <taxon>Glomerellales</taxon>
        <taxon>Glomerellaceae</taxon>
        <taxon>Colletotrichum</taxon>
        <taxon>Colletotrichum destructivum species complex</taxon>
    </lineage>
</organism>
<evidence type="ECO:0000313" key="6">
    <source>
        <dbReference type="EMBL" id="WQF85767.1"/>
    </source>
</evidence>
<accession>A0AAX4IRB0</accession>
<comment type="similarity">
    <text evidence="1">Belongs to the peptidase S33 family.</text>
</comment>